<feature type="domain" description="PTS EIIA type-4" evidence="12">
    <location>
        <begin position="3"/>
        <end position="143"/>
    </location>
</feature>
<dbReference type="PROSITE" id="PS00589">
    <property type="entry name" value="PTS_HPR_SER"/>
    <property type="match status" value="1"/>
</dbReference>
<evidence type="ECO:0000256" key="11">
    <source>
        <dbReference type="SAM" id="MobiDB-lite"/>
    </source>
</evidence>
<keyword evidence="8" id="KW-0808">Transferase</keyword>
<feature type="compositionally biased region" description="Low complexity" evidence="11">
    <location>
        <begin position="130"/>
        <end position="155"/>
    </location>
</feature>
<dbReference type="PANTHER" id="PTHR38594:SF1">
    <property type="entry name" value="PEP-DEPENDENT DIHYDROXYACETONE KINASE, PHOSPHORYL DONOR SUBUNIT DHAM"/>
    <property type="match status" value="1"/>
</dbReference>
<dbReference type="Pfam" id="PF00381">
    <property type="entry name" value="PTS-HPr"/>
    <property type="match status" value="1"/>
</dbReference>
<evidence type="ECO:0000256" key="4">
    <source>
        <dbReference type="ARBA" id="ARBA00004496"/>
    </source>
</evidence>
<dbReference type="InterPro" id="IPR039643">
    <property type="entry name" value="DhaM"/>
</dbReference>
<sequence length="246" mass="24186">MSGVGLVIVSHSGKLADGVVEVAAQMAPDVAVRAAGGLPGGEIGTDYESVLAALEQADSGAGVVVLYDLGSAQMTAEMAVETLADPDTAVVLDAPLVEGAIAAAVAAQGGSDRSAVAEAARSAARHPEVADTADAAESTDTGTEEGTAAAAAPAGTSGGGARAEITLENEVGLHARPAALLTRSIADLDADVRISHGGTEADGKSVFSLMSLAARKGDTIVVSASGPQAEEAVQRITELAGRGFDE</sequence>
<keyword evidence="7" id="KW-0963">Cytoplasm</keyword>
<dbReference type="Pfam" id="PF03610">
    <property type="entry name" value="EIIA-man"/>
    <property type="match status" value="1"/>
</dbReference>
<reference evidence="14 15" key="1">
    <citation type="submission" date="2019-07" db="EMBL/GenBank/DDBJ databases">
        <title>R&amp;d 2014.</title>
        <authorList>
            <person name="Klenk H.-P."/>
        </authorList>
    </citation>
    <scope>NUCLEOTIDE SEQUENCE [LARGE SCALE GENOMIC DNA]</scope>
    <source>
        <strain evidence="14 15">DSM 43194</strain>
    </source>
</reference>
<dbReference type="EC" id="2.7.1.121" evidence="5"/>
<name>A0A660CFD1_9PSEU</name>
<dbReference type="Gene3D" id="3.30.1340.10">
    <property type="entry name" value="HPr-like"/>
    <property type="match status" value="1"/>
</dbReference>
<dbReference type="GO" id="GO:0005737">
    <property type="term" value="C:cytoplasm"/>
    <property type="evidence" value="ECO:0007669"/>
    <property type="project" value="UniProtKB-SubCell"/>
</dbReference>
<dbReference type="RefSeq" id="WP_030531100.1">
    <property type="nucleotide sequence ID" value="NZ_JOIJ01000003.1"/>
</dbReference>
<evidence type="ECO:0000256" key="5">
    <source>
        <dbReference type="ARBA" id="ARBA00012095"/>
    </source>
</evidence>
<comment type="function">
    <text evidence="3">General (non sugar-specific) component of the phosphoenolpyruvate-dependent sugar phosphotransferase system (sugar PTS). This major carbohydrate active-transport system catalyzes the phosphorylation of incoming sugar substrates concomitantly with their translocation across the cell membrane. The phosphoryl group from phosphoenolpyruvate (PEP) is transferred to the phosphoryl carrier protein HPr by enzyme I. Phospho-HPr then transfers it to the PTS EIIA domain.</text>
</comment>
<dbReference type="PROSITE" id="PS51350">
    <property type="entry name" value="PTS_HPR_DOM"/>
    <property type="match status" value="1"/>
</dbReference>
<organism evidence="14 15">
    <name type="scientific">Prauserella rugosa</name>
    <dbReference type="NCBI Taxonomy" id="43354"/>
    <lineage>
        <taxon>Bacteria</taxon>
        <taxon>Bacillati</taxon>
        <taxon>Actinomycetota</taxon>
        <taxon>Actinomycetes</taxon>
        <taxon>Pseudonocardiales</taxon>
        <taxon>Pseudonocardiaceae</taxon>
        <taxon>Prauserella</taxon>
    </lineage>
</organism>
<evidence type="ECO:0000313" key="15">
    <source>
        <dbReference type="Proteomes" id="UP000317303"/>
    </source>
</evidence>
<comment type="subcellular location">
    <subcellularLocation>
        <location evidence="4">Cytoplasm</location>
    </subcellularLocation>
</comment>
<feature type="region of interest" description="Disordered" evidence="11">
    <location>
        <begin position="119"/>
        <end position="160"/>
    </location>
</feature>
<evidence type="ECO:0000256" key="8">
    <source>
        <dbReference type="ARBA" id="ARBA00022679"/>
    </source>
</evidence>
<dbReference type="GO" id="GO:0009401">
    <property type="term" value="P:phosphoenolpyruvate-dependent sugar phosphotransferase system"/>
    <property type="evidence" value="ECO:0007669"/>
    <property type="project" value="UniProtKB-KW"/>
</dbReference>
<evidence type="ECO:0000256" key="6">
    <source>
        <dbReference type="ARBA" id="ARBA00020422"/>
    </source>
</evidence>
<evidence type="ECO:0000256" key="3">
    <source>
        <dbReference type="ARBA" id="ARBA00003681"/>
    </source>
</evidence>
<dbReference type="InterPro" id="IPR012844">
    <property type="entry name" value="DhaM_N"/>
</dbReference>
<dbReference type="GO" id="GO:0016020">
    <property type="term" value="C:membrane"/>
    <property type="evidence" value="ECO:0007669"/>
    <property type="project" value="InterPro"/>
</dbReference>
<keyword evidence="15" id="KW-1185">Reference proteome</keyword>
<dbReference type="PANTHER" id="PTHR38594">
    <property type="entry name" value="PEP-DEPENDENT DIHYDROXYACETONE KINASE, PHOSPHORYL DONOR SUBUNIT DHAM"/>
    <property type="match status" value="1"/>
</dbReference>
<evidence type="ECO:0000256" key="9">
    <source>
        <dbReference type="ARBA" id="ARBA00022683"/>
    </source>
</evidence>
<proteinExistence type="predicted"/>
<comment type="caution">
    <text evidence="14">The sequence shown here is derived from an EMBL/GenBank/DDBJ whole genome shotgun (WGS) entry which is preliminary data.</text>
</comment>
<dbReference type="PROSITE" id="PS00369">
    <property type="entry name" value="PTS_HPR_HIS"/>
    <property type="match status" value="1"/>
</dbReference>
<evidence type="ECO:0000259" key="12">
    <source>
        <dbReference type="PROSITE" id="PS51096"/>
    </source>
</evidence>
<evidence type="ECO:0000256" key="7">
    <source>
        <dbReference type="ARBA" id="ARBA00022490"/>
    </source>
</evidence>
<accession>A0A660CFD1</accession>
<dbReference type="CDD" id="cd00367">
    <property type="entry name" value="PTS-HPr_like"/>
    <property type="match status" value="1"/>
</dbReference>
<dbReference type="GO" id="GO:0019563">
    <property type="term" value="P:glycerol catabolic process"/>
    <property type="evidence" value="ECO:0007669"/>
    <property type="project" value="InterPro"/>
</dbReference>
<evidence type="ECO:0000256" key="10">
    <source>
        <dbReference type="ARBA" id="ARBA00046577"/>
    </source>
</evidence>
<evidence type="ECO:0000256" key="1">
    <source>
        <dbReference type="ARBA" id="ARBA00001113"/>
    </source>
</evidence>
<dbReference type="InterPro" id="IPR001020">
    <property type="entry name" value="PTS_HPr_His_P_site"/>
</dbReference>
<comment type="catalytic activity">
    <reaction evidence="1">
        <text>dihydroxyacetone + phosphoenolpyruvate = dihydroxyacetone phosphate + pyruvate</text>
        <dbReference type="Rhea" id="RHEA:18381"/>
        <dbReference type="ChEBI" id="CHEBI:15361"/>
        <dbReference type="ChEBI" id="CHEBI:16016"/>
        <dbReference type="ChEBI" id="CHEBI:57642"/>
        <dbReference type="ChEBI" id="CHEBI:58702"/>
        <dbReference type="EC" id="2.7.1.121"/>
    </reaction>
</comment>
<evidence type="ECO:0000259" key="13">
    <source>
        <dbReference type="PROSITE" id="PS51350"/>
    </source>
</evidence>
<dbReference type="SUPFAM" id="SSF53062">
    <property type="entry name" value="PTS system fructose IIA component-like"/>
    <property type="match status" value="1"/>
</dbReference>
<dbReference type="InterPro" id="IPR035895">
    <property type="entry name" value="HPr-like_sf"/>
</dbReference>
<dbReference type="PRINTS" id="PR00107">
    <property type="entry name" value="PHOSPHOCPHPR"/>
</dbReference>
<keyword evidence="9" id="KW-0598">Phosphotransferase system</keyword>
<dbReference type="AlphaFoldDB" id="A0A660CFD1"/>
<dbReference type="EMBL" id="VLJV01000001">
    <property type="protein sequence ID" value="TWH20229.1"/>
    <property type="molecule type" value="Genomic_DNA"/>
</dbReference>
<dbReference type="GO" id="GO:0047324">
    <property type="term" value="F:phosphoenolpyruvate-glycerone phosphotransferase activity"/>
    <property type="evidence" value="ECO:0007669"/>
    <property type="project" value="UniProtKB-EC"/>
</dbReference>
<dbReference type="Proteomes" id="UP000317303">
    <property type="component" value="Unassembled WGS sequence"/>
</dbReference>
<dbReference type="InterPro" id="IPR036662">
    <property type="entry name" value="PTS_EIIA_man-typ_sf"/>
</dbReference>
<protein>
    <recommendedName>
        <fullName evidence="6">Phosphocarrier protein HPr</fullName>
        <ecNumber evidence="5">2.7.1.121</ecNumber>
    </recommendedName>
</protein>
<gene>
    <name evidence="14" type="ORF">JD82_02071</name>
</gene>
<comment type="subunit">
    <text evidence="10">Homodimer. The dihydroxyacetone kinase complex is composed of a homodimer of DhaM, a homodimer of DhaK and the subunit DhaL.</text>
</comment>
<dbReference type="InterPro" id="IPR004701">
    <property type="entry name" value="PTS_EIIA_man-typ"/>
</dbReference>
<feature type="domain" description="HPr" evidence="13">
    <location>
        <begin position="160"/>
        <end position="246"/>
    </location>
</feature>
<dbReference type="SUPFAM" id="SSF55594">
    <property type="entry name" value="HPr-like"/>
    <property type="match status" value="1"/>
</dbReference>
<evidence type="ECO:0000313" key="14">
    <source>
        <dbReference type="EMBL" id="TWH20229.1"/>
    </source>
</evidence>
<dbReference type="InterPro" id="IPR000032">
    <property type="entry name" value="HPr-like"/>
</dbReference>
<dbReference type="Gene3D" id="3.40.50.510">
    <property type="entry name" value="Phosphotransferase system, mannose-type IIA component"/>
    <property type="match status" value="1"/>
</dbReference>
<dbReference type="NCBIfam" id="TIGR02364">
    <property type="entry name" value="dha_pts"/>
    <property type="match status" value="1"/>
</dbReference>
<comment type="function">
    <text evidence="2">Component of the dihydroxyacetone kinase complex, which is responsible for the phosphoenolpyruvate (PEP)-dependent phosphorylation of dihydroxyacetone. DhaM serves as the phosphoryl donor. Is phosphorylated by phosphoenolpyruvate in an EI- and HPr-dependent reaction, and a phosphorelay system on histidine residues finally leads to phosphoryl transfer to DhaL and dihydroxyacetone.</text>
</comment>
<dbReference type="NCBIfam" id="TIGR01003">
    <property type="entry name" value="PTS_HPr_family"/>
    <property type="match status" value="1"/>
</dbReference>
<dbReference type="InterPro" id="IPR002114">
    <property type="entry name" value="PTS_HPr_Ser_P_site"/>
</dbReference>
<evidence type="ECO:0000256" key="2">
    <source>
        <dbReference type="ARBA" id="ARBA00002788"/>
    </source>
</evidence>
<dbReference type="PROSITE" id="PS51096">
    <property type="entry name" value="PTS_EIIA_TYPE_4"/>
    <property type="match status" value="1"/>
</dbReference>